<proteinExistence type="predicted"/>
<protein>
    <submittedName>
        <fullName evidence="1">YutD family protein</fullName>
    </submittedName>
</protein>
<sequence>MTNPTVSIKTHSYQLIENVKDGWNEEAFLSRYSDILSKYDYIVGDWGYDQLRLRGFYDDFNRKSTFDNKISTLTDYIYEYCNFGCAYFVLQKVKETP</sequence>
<dbReference type="Gene3D" id="3.50.4.20">
    <property type="match status" value="1"/>
</dbReference>
<dbReference type="RefSeq" id="WP_380967536.1">
    <property type="nucleotide sequence ID" value="NZ_JBHTCO010000020.1"/>
</dbReference>
<name>A0ABW2PY74_9BACL</name>
<keyword evidence="2" id="KW-1185">Reference proteome</keyword>
<evidence type="ECO:0000313" key="1">
    <source>
        <dbReference type="EMBL" id="MFC7394309.1"/>
    </source>
</evidence>
<dbReference type="InterPro" id="IPR038141">
    <property type="entry name" value="YutD-like_sf"/>
</dbReference>
<dbReference type="Pfam" id="PF06265">
    <property type="entry name" value="YutD-like"/>
    <property type="match status" value="1"/>
</dbReference>
<accession>A0ABW2PY74</accession>
<reference evidence="2" key="1">
    <citation type="journal article" date="2019" name="Int. J. Syst. Evol. Microbiol.">
        <title>The Global Catalogue of Microorganisms (GCM) 10K type strain sequencing project: providing services to taxonomists for standard genome sequencing and annotation.</title>
        <authorList>
            <consortium name="The Broad Institute Genomics Platform"/>
            <consortium name="The Broad Institute Genome Sequencing Center for Infectious Disease"/>
            <person name="Wu L."/>
            <person name="Ma J."/>
        </authorList>
    </citation>
    <scope>NUCLEOTIDE SEQUENCE [LARGE SCALE GENOMIC DNA]</scope>
    <source>
        <strain evidence="2">CGMCC 1.16305</strain>
    </source>
</reference>
<dbReference type="EMBL" id="JBHTCO010000020">
    <property type="protein sequence ID" value="MFC7394309.1"/>
    <property type="molecule type" value="Genomic_DNA"/>
</dbReference>
<evidence type="ECO:0000313" key="2">
    <source>
        <dbReference type="Proteomes" id="UP001596505"/>
    </source>
</evidence>
<comment type="caution">
    <text evidence="1">The sequence shown here is derived from an EMBL/GenBank/DDBJ whole genome shotgun (WGS) entry which is preliminary data.</text>
</comment>
<gene>
    <name evidence="1" type="ORF">ACFQRG_15235</name>
</gene>
<organism evidence="1 2">
    <name type="scientific">Scopulibacillus cellulosilyticus</name>
    <dbReference type="NCBI Taxonomy" id="2665665"/>
    <lineage>
        <taxon>Bacteria</taxon>
        <taxon>Bacillati</taxon>
        <taxon>Bacillota</taxon>
        <taxon>Bacilli</taxon>
        <taxon>Bacillales</taxon>
        <taxon>Sporolactobacillaceae</taxon>
        <taxon>Scopulibacillus</taxon>
    </lineage>
</organism>
<dbReference type="PIRSF" id="PIRSF012565">
    <property type="entry name" value="DUF1027"/>
    <property type="match status" value="1"/>
</dbReference>
<dbReference type="InterPro" id="IPR009370">
    <property type="entry name" value="YutD-like"/>
</dbReference>
<dbReference type="Proteomes" id="UP001596505">
    <property type="component" value="Unassembled WGS sequence"/>
</dbReference>